<dbReference type="Gene3D" id="3.40.50.1820">
    <property type="entry name" value="alpha/beta hydrolase"/>
    <property type="match status" value="1"/>
</dbReference>
<evidence type="ECO:0008006" key="3">
    <source>
        <dbReference type="Google" id="ProtNLM"/>
    </source>
</evidence>
<name>A0ABN2L5D7_9MICO</name>
<organism evidence="1 2">
    <name type="scientific">Nostocoides vanveenii</name>
    <dbReference type="NCBI Taxonomy" id="330835"/>
    <lineage>
        <taxon>Bacteria</taxon>
        <taxon>Bacillati</taxon>
        <taxon>Actinomycetota</taxon>
        <taxon>Actinomycetes</taxon>
        <taxon>Micrococcales</taxon>
        <taxon>Intrasporangiaceae</taxon>
        <taxon>Nostocoides</taxon>
    </lineage>
</organism>
<keyword evidence="2" id="KW-1185">Reference proteome</keyword>
<dbReference type="EMBL" id="BAAAPN010000104">
    <property type="protein sequence ID" value="GAA1775709.1"/>
    <property type="molecule type" value="Genomic_DNA"/>
</dbReference>
<dbReference type="InterPro" id="IPR029058">
    <property type="entry name" value="AB_hydrolase_fold"/>
</dbReference>
<dbReference type="Proteomes" id="UP001501475">
    <property type="component" value="Unassembled WGS sequence"/>
</dbReference>
<evidence type="ECO:0000313" key="1">
    <source>
        <dbReference type="EMBL" id="GAA1775709.1"/>
    </source>
</evidence>
<proteinExistence type="predicted"/>
<comment type="caution">
    <text evidence="1">The sequence shown here is derived from an EMBL/GenBank/DDBJ whole genome shotgun (WGS) entry which is preliminary data.</text>
</comment>
<sequence length="71" mass="7793">MADEAPERAVHKRPRGLASCNLEIVEVARHLAELFVYPGEQHLFADSSLDNYDPEAAALLMERVGAFLAAV</sequence>
<protein>
    <recommendedName>
        <fullName evidence="3">Dienelactone hydrolase</fullName>
    </recommendedName>
</protein>
<gene>
    <name evidence="1" type="ORF">GCM10009810_35970</name>
</gene>
<reference evidence="1 2" key="1">
    <citation type="journal article" date="2019" name="Int. J. Syst. Evol. Microbiol.">
        <title>The Global Catalogue of Microorganisms (GCM) 10K type strain sequencing project: providing services to taxonomists for standard genome sequencing and annotation.</title>
        <authorList>
            <consortium name="The Broad Institute Genomics Platform"/>
            <consortium name="The Broad Institute Genome Sequencing Center for Infectious Disease"/>
            <person name="Wu L."/>
            <person name="Ma J."/>
        </authorList>
    </citation>
    <scope>NUCLEOTIDE SEQUENCE [LARGE SCALE GENOMIC DNA]</scope>
    <source>
        <strain evidence="1 2">JCM 15591</strain>
    </source>
</reference>
<accession>A0ABN2L5D7</accession>
<evidence type="ECO:0000313" key="2">
    <source>
        <dbReference type="Proteomes" id="UP001501475"/>
    </source>
</evidence>